<evidence type="ECO:0000259" key="2">
    <source>
        <dbReference type="PROSITE" id="PS50097"/>
    </source>
</evidence>
<accession>A0AAV7YD04</accession>
<dbReference type="PANTHER" id="PTHR45982:SF1">
    <property type="entry name" value="REGULATOR OF CHROMOSOME CONDENSATION"/>
    <property type="match status" value="1"/>
</dbReference>
<dbReference type="GO" id="GO:0005085">
    <property type="term" value="F:guanyl-nucleotide exchange factor activity"/>
    <property type="evidence" value="ECO:0007669"/>
    <property type="project" value="TreeGrafter"/>
</dbReference>
<dbReference type="Pfam" id="PF00415">
    <property type="entry name" value="RCC1"/>
    <property type="match status" value="1"/>
</dbReference>
<evidence type="ECO:0008006" key="6">
    <source>
        <dbReference type="Google" id="ProtNLM"/>
    </source>
</evidence>
<dbReference type="GO" id="GO:0005737">
    <property type="term" value="C:cytoplasm"/>
    <property type="evidence" value="ECO:0007669"/>
    <property type="project" value="TreeGrafter"/>
</dbReference>
<dbReference type="InterPro" id="IPR051553">
    <property type="entry name" value="Ran_GTPase-activating"/>
</dbReference>
<evidence type="ECO:0000256" key="1">
    <source>
        <dbReference type="PROSITE-ProRule" id="PRU00235"/>
    </source>
</evidence>
<dbReference type="InterPro" id="IPR009091">
    <property type="entry name" value="RCC1/BLIP-II"/>
</dbReference>
<reference evidence="4" key="1">
    <citation type="submission" date="2022-08" db="EMBL/GenBank/DDBJ databases">
        <title>Novel sulphate-reducing endosymbionts in the free-living metamonad Anaeramoeba.</title>
        <authorList>
            <person name="Jerlstrom-Hultqvist J."/>
            <person name="Cepicka I."/>
            <person name="Gallot-Lavallee L."/>
            <person name="Salas-Leiva D."/>
            <person name="Curtis B.A."/>
            <person name="Zahonova K."/>
            <person name="Pipaliya S."/>
            <person name="Dacks J."/>
            <person name="Roger A.J."/>
        </authorList>
    </citation>
    <scope>NUCLEOTIDE SEQUENCE</scope>
    <source>
        <strain evidence="4">Busselton2</strain>
    </source>
</reference>
<dbReference type="Gene3D" id="2.130.10.30">
    <property type="entry name" value="Regulator of chromosome condensation 1/beta-lactamase-inhibitor protein II"/>
    <property type="match status" value="1"/>
</dbReference>
<dbReference type="SUPFAM" id="SSF54695">
    <property type="entry name" value="POZ domain"/>
    <property type="match status" value="1"/>
</dbReference>
<feature type="repeat" description="RCC1" evidence="1">
    <location>
        <begin position="200"/>
        <end position="252"/>
    </location>
</feature>
<dbReference type="PROSITE" id="PS50012">
    <property type="entry name" value="RCC1_3"/>
    <property type="match status" value="2"/>
</dbReference>
<dbReference type="InterPro" id="IPR007110">
    <property type="entry name" value="Ig-like_dom"/>
</dbReference>
<dbReference type="InterPro" id="IPR000210">
    <property type="entry name" value="BTB/POZ_dom"/>
</dbReference>
<dbReference type="Gene3D" id="3.30.710.10">
    <property type="entry name" value="Potassium Channel Kv1.1, Chain A"/>
    <property type="match status" value="1"/>
</dbReference>
<evidence type="ECO:0000313" key="4">
    <source>
        <dbReference type="EMBL" id="KAJ3426786.1"/>
    </source>
</evidence>
<dbReference type="AlphaFoldDB" id="A0AAV7YD04"/>
<dbReference type="EMBL" id="JANTQA010000063">
    <property type="protein sequence ID" value="KAJ3426786.1"/>
    <property type="molecule type" value="Genomic_DNA"/>
</dbReference>
<gene>
    <name evidence="4" type="ORF">M0812_26354</name>
</gene>
<name>A0AAV7YD04_9EUKA</name>
<feature type="domain" description="BTB" evidence="2">
    <location>
        <begin position="454"/>
        <end position="537"/>
    </location>
</feature>
<dbReference type="InterPro" id="IPR011333">
    <property type="entry name" value="SKP1/BTB/POZ_sf"/>
</dbReference>
<evidence type="ECO:0000259" key="3">
    <source>
        <dbReference type="PROSITE" id="PS50835"/>
    </source>
</evidence>
<sequence length="573" mass="65501">MLNIKGFGRNIGNWKQNNNINNKFEPVTIFPEEVTTILSVSAVYDHYIAFLSSEGKVYQTNPNSFQPKLKAFDNLPPLKCISSGFYHFHAISDEEIPKIYGWGRNGSQQIGLNNNNTTRVNKPTLVHALNDKKIDYVHPTGYSSLFLSSEDQIVYGCGANASGELGTQLTSQNSIIKLHENVVKVFSGHSEHSFIIKTDGELYAFGYNANGQYGNGSSKTQKTPTKIKLGFAAEEISQIVSGFLMSALLTTDGRLFVTGQEDNTGFVSNLNKFTEYPQFKDQKKIIINISAGYNFLAFLTEDKEIWIGGRMNQNHRLTKKINVSESESSFNTLMCCDFDSFLFFQRKSDSYLSQDLGKLLENGYFSDCKIKGIPVHKILMETRLENDFDSIKKYLEESCQLKDIENLLQWIYCDEIRNQKKTLEILNHFGIQDPQKTKLLQNDLKKLLFDEKTSDFTLIVPNDENEDENDDDDDDEIEEEEIPVHKFILAARSGLFLDLFQNLDKNLKQVKDYSKKTLDTIELLISFLYTDELPITADTDQELIREEFEDVVEYYQLNPKIPILNIFDQCSKN</sequence>
<evidence type="ECO:0000313" key="5">
    <source>
        <dbReference type="Proteomes" id="UP001146793"/>
    </source>
</evidence>
<dbReference type="PROSITE" id="PS50097">
    <property type="entry name" value="BTB"/>
    <property type="match status" value="1"/>
</dbReference>
<dbReference type="PANTHER" id="PTHR45982">
    <property type="entry name" value="REGULATOR OF CHROMOSOME CONDENSATION"/>
    <property type="match status" value="1"/>
</dbReference>
<dbReference type="Proteomes" id="UP001146793">
    <property type="component" value="Unassembled WGS sequence"/>
</dbReference>
<dbReference type="SUPFAM" id="SSF50985">
    <property type="entry name" value="RCC1/BLIP-II"/>
    <property type="match status" value="1"/>
</dbReference>
<dbReference type="Pfam" id="PF13540">
    <property type="entry name" value="RCC1_2"/>
    <property type="match status" value="1"/>
</dbReference>
<dbReference type="Pfam" id="PF00651">
    <property type="entry name" value="BTB"/>
    <property type="match status" value="1"/>
</dbReference>
<feature type="domain" description="Ig-like" evidence="3">
    <location>
        <begin position="62"/>
        <end position="170"/>
    </location>
</feature>
<dbReference type="CDD" id="cd18186">
    <property type="entry name" value="BTB_POZ_ZBTB_KLHL-like"/>
    <property type="match status" value="1"/>
</dbReference>
<feature type="repeat" description="RCC1" evidence="1">
    <location>
        <begin position="97"/>
        <end position="150"/>
    </location>
</feature>
<dbReference type="InterPro" id="IPR000408">
    <property type="entry name" value="Reg_chr_condens"/>
</dbReference>
<organism evidence="4 5">
    <name type="scientific">Anaeramoeba flamelloides</name>
    <dbReference type="NCBI Taxonomy" id="1746091"/>
    <lineage>
        <taxon>Eukaryota</taxon>
        <taxon>Metamonada</taxon>
        <taxon>Anaeramoebidae</taxon>
        <taxon>Anaeramoeba</taxon>
    </lineage>
</organism>
<dbReference type="PROSITE" id="PS50835">
    <property type="entry name" value="IG_LIKE"/>
    <property type="match status" value="1"/>
</dbReference>
<comment type="caution">
    <text evidence="4">The sequence shown here is derived from an EMBL/GenBank/DDBJ whole genome shotgun (WGS) entry which is preliminary data.</text>
</comment>
<proteinExistence type="predicted"/>
<protein>
    <recommendedName>
        <fullName evidence="6">BTB domain-containing protein</fullName>
    </recommendedName>
</protein>